<dbReference type="Gene3D" id="3.40.50.300">
    <property type="entry name" value="P-loop containing nucleotide triphosphate hydrolases"/>
    <property type="match status" value="1"/>
</dbReference>
<dbReference type="Proteomes" id="UP001205919">
    <property type="component" value="Unassembled WGS sequence"/>
</dbReference>
<feature type="domain" description="AAA+ ATPase" evidence="1">
    <location>
        <begin position="32"/>
        <end position="188"/>
    </location>
</feature>
<dbReference type="CDD" id="cd00009">
    <property type="entry name" value="AAA"/>
    <property type="match status" value="1"/>
</dbReference>
<dbReference type="InterPro" id="IPR027417">
    <property type="entry name" value="P-loop_NTPase"/>
</dbReference>
<keyword evidence="3" id="KW-1185">Reference proteome</keyword>
<dbReference type="RefSeq" id="WP_008711375.1">
    <property type="nucleotide sequence ID" value="NZ_CABKQM010000008.1"/>
</dbReference>
<comment type="caution">
    <text evidence="2">The sequence shown here is derived from an EMBL/GenBank/DDBJ whole genome shotgun (WGS) entry which is preliminary data.</text>
</comment>
<dbReference type="SMART" id="SM00382">
    <property type="entry name" value="AAA"/>
    <property type="match status" value="1"/>
</dbReference>
<dbReference type="Pfam" id="PF07728">
    <property type="entry name" value="AAA_5"/>
    <property type="match status" value="1"/>
</dbReference>
<protein>
    <submittedName>
        <fullName evidence="2">AAA family ATPase</fullName>
    </submittedName>
</protein>
<dbReference type="InterPro" id="IPR011704">
    <property type="entry name" value="ATPase_dyneun-rel_AAA"/>
</dbReference>
<accession>A0AAW5K4A4</accession>
<organism evidence="2 3">
    <name type="scientific">Cloacibacillus evryensis</name>
    <dbReference type="NCBI Taxonomy" id="508460"/>
    <lineage>
        <taxon>Bacteria</taxon>
        <taxon>Thermotogati</taxon>
        <taxon>Synergistota</taxon>
        <taxon>Synergistia</taxon>
        <taxon>Synergistales</taxon>
        <taxon>Synergistaceae</taxon>
        <taxon>Cloacibacillus</taxon>
    </lineage>
</organism>
<dbReference type="EMBL" id="JANFYT010000010">
    <property type="protein sequence ID" value="MCQ4813985.1"/>
    <property type="molecule type" value="Genomic_DNA"/>
</dbReference>
<dbReference type="AlphaFoldDB" id="A0AAW5K4A4"/>
<proteinExistence type="predicted"/>
<dbReference type="GO" id="GO:0005524">
    <property type="term" value="F:ATP binding"/>
    <property type="evidence" value="ECO:0007669"/>
    <property type="project" value="InterPro"/>
</dbReference>
<dbReference type="GO" id="GO:0016887">
    <property type="term" value="F:ATP hydrolysis activity"/>
    <property type="evidence" value="ECO:0007669"/>
    <property type="project" value="InterPro"/>
</dbReference>
<dbReference type="InterPro" id="IPR003593">
    <property type="entry name" value="AAA+_ATPase"/>
</dbReference>
<dbReference type="GeneID" id="95756072"/>
<sequence length="505" mass="56508">MNIAEAKEQIKDAMTAYFTKDEFGAYRIPVEKQRPIFMIGPPGVGKTAVMEQVAAELGVGLVSYSMTHHTRQSALGLPYITTREFGGEKYQVSEYTMSEIIGSVYRLMEETGVREGILFLDEINCVSETLAPCMLQFLQYKVFGQHRVPAGWIVVTAGNPPEYNKSVRDFDIVTWDRLKRIDVEPDYEVWKAYAEKKGVHPAVTTYLAARRKDFYKVESAADGKRFVTARGWDDLSEMMRLCEENGLAVNEKLIGQYLQEPKIAKDFAIYYDLFNKYRGDYQVGAILAGAADEAVLFRARQARLDERLSLIGLLFDALTAELRGVCDSEDALDSLTAELKKLCGLLAEEEGAPADTLDRQIAGLRAELEKGRRASSLPAAKQRTLLRVIAALEEYRASVIKSGAADGRAAFALVSESFAKSVARLKESASAAGAALDNVFDFCGKAFGEGDEMLIFVTELTAGYYSARFIGHYGCEKYYLHNRELRFQERDRELRDRAGKLDWTI</sequence>
<dbReference type="SUPFAM" id="SSF52540">
    <property type="entry name" value="P-loop containing nucleoside triphosphate hydrolases"/>
    <property type="match status" value="2"/>
</dbReference>
<evidence type="ECO:0000313" key="3">
    <source>
        <dbReference type="Proteomes" id="UP001205919"/>
    </source>
</evidence>
<name>A0AAW5K4A4_9BACT</name>
<gene>
    <name evidence="2" type="ORF">NE630_06020</name>
</gene>
<evidence type="ECO:0000313" key="2">
    <source>
        <dbReference type="EMBL" id="MCQ4813985.1"/>
    </source>
</evidence>
<evidence type="ECO:0000259" key="1">
    <source>
        <dbReference type="SMART" id="SM00382"/>
    </source>
</evidence>
<reference evidence="2 3" key="1">
    <citation type="submission" date="2022-06" db="EMBL/GenBank/DDBJ databases">
        <title>Isolation of gut microbiota from human fecal samples.</title>
        <authorList>
            <person name="Pamer E.G."/>
            <person name="Barat B."/>
            <person name="Waligurski E."/>
            <person name="Medina S."/>
            <person name="Paddock L."/>
            <person name="Mostad J."/>
        </authorList>
    </citation>
    <scope>NUCLEOTIDE SEQUENCE [LARGE SCALE GENOMIC DNA]</scope>
    <source>
        <strain evidence="2 3">DFI.9.90</strain>
    </source>
</reference>